<reference evidence="8" key="1">
    <citation type="submission" date="2022-01" db="EMBL/GenBank/DDBJ databases">
        <authorList>
            <person name="King R."/>
        </authorList>
    </citation>
    <scope>NUCLEOTIDE SEQUENCE</scope>
</reference>
<protein>
    <recommendedName>
        <fullName evidence="2">glutathione transferase</fullName>
        <ecNumber evidence="2">2.5.1.18</ecNumber>
    </recommendedName>
</protein>
<dbReference type="InterPro" id="IPR050213">
    <property type="entry name" value="GST_superfamily"/>
</dbReference>
<comment type="subunit">
    <text evidence="1">Homodimer.</text>
</comment>
<comment type="similarity">
    <text evidence="4">Belongs to the GST superfamily. Sigma family.</text>
</comment>
<keyword evidence="9" id="KW-1185">Reference proteome</keyword>
<dbReference type="InterPro" id="IPR040079">
    <property type="entry name" value="Glutathione_S-Trfase"/>
</dbReference>
<dbReference type="SFLD" id="SFLDG01205">
    <property type="entry name" value="AMPS.1"/>
    <property type="match status" value="1"/>
</dbReference>
<evidence type="ECO:0000259" key="7">
    <source>
        <dbReference type="PROSITE" id="PS50405"/>
    </source>
</evidence>
<gene>
    <name evidence="8" type="ORF">DIABBA_LOCUS10827</name>
</gene>
<dbReference type="InterPro" id="IPR010987">
    <property type="entry name" value="Glutathione-S-Trfase_C-like"/>
</dbReference>
<organism evidence="8 9">
    <name type="scientific">Diabrotica balteata</name>
    <name type="common">Banded cucumber beetle</name>
    <dbReference type="NCBI Taxonomy" id="107213"/>
    <lineage>
        <taxon>Eukaryota</taxon>
        <taxon>Metazoa</taxon>
        <taxon>Ecdysozoa</taxon>
        <taxon>Arthropoda</taxon>
        <taxon>Hexapoda</taxon>
        <taxon>Insecta</taxon>
        <taxon>Pterygota</taxon>
        <taxon>Neoptera</taxon>
        <taxon>Endopterygota</taxon>
        <taxon>Coleoptera</taxon>
        <taxon>Polyphaga</taxon>
        <taxon>Cucujiformia</taxon>
        <taxon>Chrysomeloidea</taxon>
        <taxon>Chrysomelidae</taxon>
        <taxon>Galerucinae</taxon>
        <taxon>Diabroticina</taxon>
        <taxon>Diabroticites</taxon>
        <taxon>Diabrotica</taxon>
    </lineage>
</organism>
<keyword evidence="3" id="KW-0808">Transferase</keyword>
<dbReference type="Pfam" id="PF14497">
    <property type="entry name" value="GST_C_3"/>
    <property type="match status" value="1"/>
</dbReference>
<dbReference type="Proteomes" id="UP001153709">
    <property type="component" value="Chromosome 7"/>
</dbReference>
<feature type="domain" description="GST C-terminal" evidence="7">
    <location>
        <begin position="81"/>
        <end position="203"/>
    </location>
</feature>
<feature type="domain" description="GST N-terminal" evidence="6">
    <location>
        <begin position="2"/>
        <end position="79"/>
    </location>
</feature>
<dbReference type="GO" id="GO:0006749">
    <property type="term" value="P:glutathione metabolic process"/>
    <property type="evidence" value="ECO:0007669"/>
    <property type="project" value="TreeGrafter"/>
</dbReference>
<dbReference type="OrthoDB" id="414243at2759"/>
<dbReference type="SUPFAM" id="SSF47616">
    <property type="entry name" value="GST C-terminal domain-like"/>
    <property type="match status" value="1"/>
</dbReference>
<dbReference type="EC" id="2.5.1.18" evidence="2"/>
<dbReference type="GO" id="GO:0004364">
    <property type="term" value="F:glutathione transferase activity"/>
    <property type="evidence" value="ECO:0007669"/>
    <property type="project" value="UniProtKB-EC"/>
</dbReference>
<dbReference type="InterPro" id="IPR036282">
    <property type="entry name" value="Glutathione-S-Trfase_C_sf"/>
</dbReference>
<dbReference type="PANTHER" id="PTHR11571">
    <property type="entry name" value="GLUTATHIONE S-TRANSFERASE"/>
    <property type="match status" value="1"/>
</dbReference>
<dbReference type="InterPro" id="IPR004046">
    <property type="entry name" value="GST_C"/>
</dbReference>
<evidence type="ECO:0000259" key="6">
    <source>
        <dbReference type="PROSITE" id="PS50404"/>
    </source>
</evidence>
<dbReference type="CDD" id="cd03039">
    <property type="entry name" value="GST_N_Sigma_like"/>
    <property type="match status" value="1"/>
</dbReference>
<dbReference type="PROSITE" id="PS50405">
    <property type="entry name" value="GST_CTER"/>
    <property type="match status" value="1"/>
</dbReference>
<dbReference type="EMBL" id="OU898282">
    <property type="protein sequence ID" value="CAG9837877.1"/>
    <property type="molecule type" value="Genomic_DNA"/>
</dbReference>
<dbReference type="SUPFAM" id="SSF52833">
    <property type="entry name" value="Thioredoxin-like"/>
    <property type="match status" value="1"/>
</dbReference>
<evidence type="ECO:0000313" key="9">
    <source>
        <dbReference type="Proteomes" id="UP001153709"/>
    </source>
</evidence>
<dbReference type="Gene3D" id="1.20.1050.10">
    <property type="match status" value="1"/>
</dbReference>
<dbReference type="Gene3D" id="3.40.30.10">
    <property type="entry name" value="Glutaredoxin"/>
    <property type="match status" value="1"/>
</dbReference>
<dbReference type="InterPro" id="IPR004045">
    <property type="entry name" value="Glutathione_S-Trfase_N"/>
</dbReference>
<dbReference type="PANTHER" id="PTHR11571:SF224">
    <property type="entry name" value="HEMATOPOIETIC PROSTAGLANDIN D SYNTHASE"/>
    <property type="match status" value="1"/>
</dbReference>
<dbReference type="SFLD" id="SFLDG00363">
    <property type="entry name" value="AMPS_(cytGST):_Alpha-__Mu-__Pi"/>
    <property type="match status" value="1"/>
</dbReference>
<dbReference type="PROSITE" id="PS50404">
    <property type="entry name" value="GST_NTER"/>
    <property type="match status" value="1"/>
</dbReference>
<dbReference type="FunFam" id="1.20.1050.10:FF:000030">
    <property type="entry name" value="Glutathione S-transferase S1"/>
    <property type="match status" value="1"/>
</dbReference>
<evidence type="ECO:0000256" key="2">
    <source>
        <dbReference type="ARBA" id="ARBA00012452"/>
    </source>
</evidence>
<dbReference type="AlphaFoldDB" id="A0A9N9T768"/>
<evidence type="ECO:0000256" key="5">
    <source>
        <dbReference type="ARBA" id="ARBA00047960"/>
    </source>
</evidence>
<accession>A0A9N9T768</accession>
<evidence type="ECO:0000256" key="3">
    <source>
        <dbReference type="ARBA" id="ARBA00022679"/>
    </source>
</evidence>
<evidence type="ECO:0000256" key="4">
    <source>
        <dbReference type="ARBA" id="ARBA00038317"/>
    </source>
</evidence>
<sequence>MPHYKLTYFNVTGRIEPARVMFHYGGIPFEDVRIEHADWPSLKPTNSLWRTTILEIDGKKYTQGVSLSRYVANIVGLVGKTNEENLEIEIAVNIVSELLITAYEFHYEPNEEKKKQNLKKLNELMDKYLPVLDEAAKKNGGHLVTNRLTWADIFFVTSYEDIRHLLENKDIVKDFSGLQNLKKNVLSEKNIKQYIQSRPKLPTYKYDLRSEL</sequence>
<proteinExistence type="inferred from homology"/>
<dbReference type="InterPro" id="IPR036249">
    <property type="entry name" value="Thioredoxin-like_sf"/>
</dbReference>
<evidence type="ECO:0000313" key="8">
    <source>
        <dbReference type="EMBL" id="CAG9837877.1"/>
    </source>
</evidence>
<name>A0A9N9T768_DIABA</name>
<evidence type="ECO:0000256" key="1">
    <source>
        <dbReference type="ARBA" id="ARBA00011738"/>
    </source>
</evidence>
<comment type="catalytic activity">
    <reaction evidence="5">
        <text>RX + glutathione = an S-substituted glutathione + a halide anion + H(+)</text>
        <dbReference type="Rhea" id="RHEA:16437"/>
        <dbReference type="ChEBI" id="CHEBI:15378"/>
        <dbReference type="ChEBI" id="CHEBI:16042"/>
        <dbReference type="ChEBI" id="CHEBI:17792"/>
        <dbReference type="ChEBI" id="CHEBI:57925"/>
        <dbReference type="ChEBI" id="CHEBI:90779"/>
        <dbReference type="EC" id="2.5.1.18"/>
    </reaction>
</comment>
<dbReference type="SFLD" id="SFLDS00019">
    <property type="entry name" value="Glutathione_Transferase_(cytos"/>
    <property type="match status" value="1"/>
</dbReference>